<feature type="compositionally biased region" description="Low complexity" evidence="7">
    <location>
        <begin position="678"/>
        <end position="691"/>
    </location>
</feature>
<accession>A0AAE3IHL7</accession>
<feature type="transmembrane region" description="Helical" evidence="8">
    <location>
        <begin position="898"/>
        <end position="921"/>
    </location>
</feature>
<dbReference type="GO" id="GO:0022857">
    <property type="term" value="F:transmembrane transporter activity"/>
    <property type="evidence" value="ECO:0007669"/>
    <property type="project" value="TreeGrafter"/>
</dbReference>
<comment type="similarity">
    <text evidence="6">Belongs to the ABC-4 integral membrane protein family.</text>
</comment>
<feature type="region of interest" description="Disordered" evidence="7">
    <location>
        <begin position="655"/>
        <end position="691"/>
    </location>
</feature>
<keyword evidence="11" id="KW-1185">Reference proteome</keyword>
<dbReference type="PANTHER" id="PTHR30572">
    <property type="entry name" value="MEMBRANE COMPONENT OF TRANSPORTER-RELATED"/>
    <property type="match status" value="1"/>
</dbReference>
<dbReference type="RefSeq" id="WP_267300785.1">
    <property type="nucleotide sequence ID" value="NZ_JAOQJZ010000004.1"/>
</dbReference>
<dbReference type="InterPro" id="IPR050250">
    <property type="entry name" value="Macrolide_Exporter_MacB"/>
</dbReference>
<evidence type="ECO:0000256" key="1">
    <source>
        <dbReference type="ARBA" id="ARBA00004651"/>
    </source>
</evidence>
<dbReference type="EMBL" id="JAOQJZ010000004">
    <property type="protein sequence ID" value="MCU6705457.1"/>
    <property type="molecule type" value="Genomic_DNA"/>
</dbReference>
<dbReference type="AlphaFoldDB" id="A0AAE3IHL7"/>
<evidence type="ECO:0000313" key="11">
    <source>
        <dbReference type="Proteomes" id="UP001208131"/>
    </source>
</evidence>
<feature type="transmembrane region" description="Helical" evidence="8">
    <location>
        <begin position="538"/>
        <end position="557"/>
    </location>
</feature>
<feature type="compositionally biased region" description="Basic and acidic residues" evidence="7">
    <location>
        <begin position="664"/>
        <end position="676"/>
    </location>
</feature>
<evidence type="ECO:0000256" key="4">
    <source>
        <dbReference type="ARBA" id="ARBA00022989"/>
    </source>
</evidence>
<feature type="region of interest" description="Disordered" evidence="7">
    <location>
        <begin position="589"/>
        <end position="620"/>
    </location>
</feature>
<reference evidence="10 11" key="1">
    <citation type="journal article" date="2021" name="ISME Commun">
        <title>Automated analysis of genomic sequences facilitates high-throughput and comprehensive description of bacteria.</title>
        <authorList>
            <person name="Hitch T.C.A."/>
        </authorList>
    </citation>
    <scope>NUCLEOTIDE SEQUENCE [LARGE SCALE GENOMIC DNA]</scope>
    <source>
        <strain evidence="10 11">Sanger_31</strain>
    </source>
</reference>
<dbReference type="Pfam" id="PF02687">
    <property type="entry name" value="FtsX"/>
    <property type="match status" value="2"/>
</dbReference>
<feature type="transmembrane region" description="Helical" evidence="8">
    <location>
        <begin position="855"/>
        <end position="877"/>
    </location>
</feature>
<evidence type="ECO:0000256" key="8">
    <source>
        <dbReference type="SAM" id="Phobius"/>
    </source>
</evidence>
<feature type="compositionally biased region" description="Low complexity" evidence="7">
    <location>
        <begin position="589"/>
        <end position="604"/>
    </location>
</feature>
<evidence type="ECO:0000256" key="3">
    <source>
        <dbReference type="ARBA" id="ARBA00022692"/>
    </source>
</evidence>
<evidence type="ECO:0000259" key="9">
    <source>
        <dbReference type="Pfam" id="PF02687"/>
    </source>
</evidence>
<sequence length="991" mass="110803">MFTLLFRKMRNTKWMVLCLLIGFVMASAMMSTIPIYMNASLQRMLVKDLESFQTEYEIYPGAYNTSYGLKMDISGSEQQKAVENYNNKVEAKFKELGLPEKLDKKYISDEYLYVRSLAVSDGNSQARFTLGGMTDISDHISIKQGRMFTAGKRSDGVYECVATEKAMKSTELAINTVYEIADVFDDNKSIKIEIVGVFDVKDENDAYWAEGLDSQYTAVVFTDYDTMLGDCVDTGVVNITKAVHNYAVDYASMNMTDLASTNEMIAKQKTYFGENSIGFSMPASDILKDYESRSSQLQLVLWLLQIPVILMIIFYLFMVSQLNVEQERNEIAVFKSRGASRLQIMGIYALESLVLGVLTVIIGPFAGLGLCKVLGASNGFLEFVNRRSLPVHMTIEAVVYAAIAVAVFFVTTMIPIVPATKTTIVEHKQSKAKKKKHALWEKVCLDFILVGGSVGWLYYYNKTQEKLVAEGVTDTTATVNPIMFVASTAFILGLGLFLIRIYPYIIRLLARIGRRVWSPAQYVSLTNIGRSSTGRERFLMLFLVLTVSLGVFFANTARALNRNAEESVAYGVGCDAVLTEQWYSSKIESAQQTTPQSASQAAQSGIKQTSEESDEEDTETTIQYVEPVFERFEKLAGVENVTKVFRKDDVTISSNKMNVPRQQTKSDDEEKTRDDFLDQSVDTSSGKSSTSNVQLMTIVPSDFSKVCKFEDRLLPVQLNNYLNALAEYTPGVILSSSFKSYGLELGDTVECKWGGNEPFEVTVLAFVDYWPGLSPYKEAKNGGYMDFAVMNYDYVNVQTSMEPYEVWFKLKDGASVQEFYDSIDKAGIKPLTLESASQQTIEKKNDPMLQGMNGALTLGFIIIMVMCIIGFLIYWILSIKSRTLQFGILRAMGMKFREIIMMIVYEQLLVSGVAIFAAIFIGGVTSDLFVPLFQSIFDASQSVPPFAVIPERSDYLKLYAVIGVMLLTAFVVLGRLIKKIKISQALKLGED</sequence>
<proteinExistence type="inferred from homology"/>
<name>A0AAE3IHL7_9FIRM</name>
<comment type="subcellular location">
    <subcellularLocation>
        <location evidence="1">Cell membrane</location>
        <topology evidence="1">Multi-pass membrane protein</topology>
    </subcellularLocation>
</comment>
<feature type="transmembrane region" description="Helical" evidence="8">
    <location>
        <begin position="397"/>
        <end position="418"/>
    </location>
</feature>
<evidence type="ECO:0000256" key="5">
    <source>
        <dbReference type="ARBA" id="ARBA00023136"/>
    </source>
</evidence>
<keyword evidence="3 8" id="KW-0812">Transmembrane</keyword>
<feature type="transmembrane region" description="Helical" evidence="8">
    <location>
        <begin position="479"/>
        <end position="505"/>
    </location>
</feature>
<organism evidence="10 11">
    <name type="scientific">Hominimerdicola aceti</name>
    <dbReference type="NCBI Taxonomy" id="2981726"/>
    <lineage>
        <taxon>Bacteria</taxon>
        <taxon>Bacillati</taxon>
        <taxon>Bacillota</taxon>
        <taxon>Clostridia</taxon>
        <taxon>Eubacteriales</taxon>
        <taxon>Oscillospiraceae</taxon>
        <taxon>Hominimerdicola</taxon>
    </lineage>
</organism>
<keyword evidence="5 8" id="KW-0472">Membrane</keyword>
<evidence type="ECO:0000256" key="6">
    <source>
        <dbReference type="ARBA" id="ARBA00038076"/>
    </source>
</evidence>
<dbReference type="Proteomes" id="UP001208131">
    <property type="component" value="Unassembled WGS sequence"/>
</dbReference>
<dbReference type="GO" id="GO:0005886">
    <property type="term" value="C:plasma membrane"/>
    <property type="evidence" value="ECO:0007669"/>
    <property type="project" value="UniProtKB-SubCell"/>
</dbReference>
<comment type="caution">
    <text evidence="10">The sequence shown here is derived from an EMBL/GenBank/DDBJ whole genome shotgun (WGS) entry which is preliminary data.</text>
</comment>
<dbReference type="InterPro" id="IPR003838">
    <property type="entry name" value="ABC3_permease_C"/>
</dbReference>
<feature type="transmembrane region" description="Helical" evidence="8">
    <location>
        <begin position="299"/>
        <end position="324"/>
    </location>
</feature>
<keyword evidence="2" id="KW-1003">Cell membrane</keyword>
<evidence type="ECO:0000256" key="2">
    <source>
        <dbReference type="ARBA" id="ARBA00022475"/>
    </source>
</evidence>
<feature type="domain" description="ABC3 transporter permease C-terminal" evidence="9">
    <location>
        <begin position="308"/>
        <end position="421"/>
    </location>
</feature>
<feature type="transmembrane region" description="Helical" evidence="8">
    <location>
        <begin position="958"/>
        <end position="977"/>
    </location>
</feature>
<feature type="transmembrane region" description="Helical" evidence="8">
    <location>
        <begin position="439"/>
        <end position="459"/>
    </location>
</feature>
<feature type="transmembrane region" description="Helical" evidence="8">
    <location>
        <begin position="345"/>
        <end position="366"/>
    </location>
</feature>
<dbReference type="PANTHER" id="PTHR30572:SF4">
    <property type="entry name" value="ABC TRANSPORTER PERMEASE YTRF"/>
    <property type="match status" value="1"/>
</dbReference>
<gene>
    <name evidence="10" type="ORF">OCV57_05905</name>
</gene>
<feature type="domain" description="ABC3 transporter permease C-terminal" evidence="9">
    <location>
        <begin position="860"/>
        <end position="979"/>
    </location>
</feature>
<evidence type="ECO:0000256" key="7">
    <source>
        <dbReference type="SAM" id="MobiDB-lite"/>
    </source>
</evidence>
<keyword evidence="4 8" id="KW-1133">Transmembrane helix</keyword>
<evidence type="ECO:0000313" key="10">
    <source>
        <dbReference type="EMBL" id="MCU6705457.1"/>
    </source>
</evidence>
<protein>
    <submittedName>
        <fullName evidence="10">FtsX-like permease family protein</fullName>
    </submittedName>
</protein>